<dbReference type="EMBL" id="KB705687">
    <property type="protein sequence ID" value="EMR71194.1"/>
    <property type="molecule type" value="Genomic_DNA"/>
</dbReference>
<name>M7SX73_EUTLA</name>
<dbReference type="PROSITE" id="PS51892">
    <property type="entry name" value="SUBTILASE"/>
    <property type="match status" value="1"/>
</dbReference>
<accession>M7SX73</accession>
<dbReference type="eggNOG" id="KOG1153">
    <property type="taxonomic scope" value="Eukaryota"/>
</dbReference>
<dbReference type="GO" id="GO:0005576">
    <property type="term" value="C:extracellular region"/>
    <property type="evidence" value="ECO:0007669"/>
    <property type="project" value="UniProtKB-ARBA"/>
</dbReference>
<feature type="domain" description="Peptidase S8/S53" evidence="9">
    <location>
        <begin position="163"/>
        <end position="388"/>
    </location>
</feature>
<dbReference type="InterPro" id="IPR010259">
    <property type="entry name" value="S8pro/Inhibitor_I9"/>
</dbReference>
<dbReference type="InterPro" id="IPR050131">
    <property type="entry name" value="Peptidase_S8_subtilisin-like"/>
</dbReference>
<protein>
    <submittedName>
        <fullName evidence="11">Putative alkaline serine protease alp1 protein</fullName>
    </submittedName>
</protein>
<reference evidence="12" key="1">
    <citation type="journal article" date="2013" name="Genome Announc.">
        <title>Draft genome sequence of the grapevine dieback fungus Eutypa lata UCR-EL1.</title>
        <authorList>
            <person name="Blanco-Ulate B."/>
            <person name="Rolshausen P.E."/>
            <person name="Cantu D."/>
        </authorList>
    </citation>
    <scope>NUCLEOTIDE SEQUENCE [LARGE SCALE GENOMIC DNA]</scope>
    <source>
        <strain evidence="12">UCR-EL1</strain>
    </source>
</reference>
<evidence type="ECO:0000256" key="4">
    <source>
        <dbReference type="ARBA" id="ARBA00022801"/>
    </source>
</evidence>
<dbReference type="InterPro" id="IPR034193">
    <property type="entry name" value="PCSK9_ProteinaseK-like"/>
</dbReference>
<evidence type="ECO:0000256" key="8">
    <source>
        <dbReference type="SAM" id="SignalP"/>
    </source>
</evidence>
<dbReference type="PROSITE" id="PS00138">
    <property type="entry name" value="SUBTILASE_SER"/>
    <property type="match status" value="1"/>
</dbReference>
<dbReference type="SUPFAM" id="SSF54897">
    <property type="entry name" value="Protease propeptides/inhibitors"/>
    <property type="match status" value="1"/>
</dbReference>
<proteinExistence type="inferred from homology"/>
<evidence type="ECO:0000256" key="1">
    <source>
        <dbReference type="ARBA" id="ARBA00011073"/>
    </source>
</evidence>
<evidence type="ECO:0000313" key="11">
    <source>
        <dbReference type="EMBL" id="EMR71194.1"/>
    </source>
</evidence>
<dbReference type="InterPro" id="IPR023828">
    <property type="entry name" value="Peptidase_S8_Ser-AS"/>
</dbReference>
<feature type="active site" description="Charge relay system" evidence="6">
    <location>
        <position position="197"/>
    </location>
</feature>
<feature type="domain" description="Inhibitor I9" evidence="10">
    <location>
        <begin position="40"/>
        <end position="116"/>
    </location>
</feature>
<evidence type="ECO:0000313" key="12">
    <source>
        <dbReference type="Proteomes" id="UP000012174"/>
    </source>
</evidence>
<dbReference type="PANTHER" id="PTHR43806">
    <property type="entry name" value="PEPTIDASE S8"/>
    <property type="match status" value="1"/>
</dbReference>
<dbReference type="InterPro" id="IPR000209">
    <property type="entry name" value="Peptidase_S8/S53_dom"/>
</dbReference>
<feature type="active site" description="Charge relay system" evidence="6">
    <location>
        <position position="165"/>
    </location>
</feature>
<keyword evidence="2 6" id="KW-0645">Protease</keyword>
<sequence>MLSIARLALVVGAAVGALAVPTTNLPSVASQEGRIIPGKWIVSLKPGLAKREIDDHLGWVDVLHKRSLSRRDSVGIERTFSIGKFQAYVGELDDDIVAEIGAKAEVAAVEPDREATLLGLIEMDDEPWGLGSISSRTQMETTDIDHQTYVYDDSAGAGTFAYMLDTGIRITHEGFEGRAIRGYNVWPEVPFDDDMGHGTHTAGTVGSARFGVAKKCTIIDVKTARSVYSTAAKMIEALEWVGQNATGIEGRAAKSVVSMSLAVPTSEALNAAVAALTDLGVLVVVGAGNDGKDASTRSPASAPEALTVGAIAINNTKPDWSNFGPLVDVFAPGVEVRSTSIYQDGTELLSGTSMSTPHVAGLALYLKGLEGAALDAPAAIAARIKELATEGAIVDPGTGSPNLVAYNGNGRR</sequence>
<evidence type="ECO:0000256" key="3">
    <source>
        <dbReference type="ARBA" id="ARBA00022729"/>
    </source>
</evidence>
<comment type="similarity">
    <text evidence="1 6 7">Belongs to the peptidase S8 family.</text>
</comment>
<dbReference type="InterPro" id="IPR015500">
    <property type="entry name" value="Peptidase_S8_subtilisin-rel"/>
</dbReference>
<evidence type="ECO:0000256" key="7">
    <source>
        <dbReference type="RuleBase" id="RU003355"/>
    </source>
</evidence>
<feature type="chain" id="PRO_5004085081" evidence="8">
    <location>
        <begin position="20"/>
        <end position="412"/>
    </location>
</feature>
<gene>
    <name evidence="11" type="ORF">UCREL1_1775</name>
</gene>
<dbReference type="OrthoDB" id="206201at2759"/>
<dbReference type="CDD" id="cd04077">
    <property type="entry name" value="Peptidases_S8_PCSK9_ProteinaseK_like"/>
    <property type="match status" value="1"/>
</dbReference>
<evidence type="ECO:0000256" key="2">
    <source>
        <dbReference type="ARBA" id="ARBA00022670"/>
    </source>
</evidence>
<evidence type="ECO:0000259" key="9">
    <source>
        <dbReference type="Pfam" id="PF00082"/>
    </source>
</evidence>
<dbReference type="Pfam" id="PF05922">
    <property type="entry name" value="Inhibitor_I9"/>
    <property type="match status" value="1"/>
</dbReference>
<organism evidence="11 12">
    <name type="scientific">Eutypa lata (strain UCR-EL1)</name>
    <name type="common">Grapevine dieback disease fungus</name>
    <name type="synonym">Eutypa armeniacae</name>
    <dbReference type="NCBI Taxonomy" id="1287681"/>
    <lineage>
        <taxon>Eukaryota</taxon>
        <taxon>Fungi</taxon>
        <taxon>Dikarya</taxon>
        <taxon>Ascomycota</taxon>
        <taxon>Pezizomycotina</taxon>
        <taxon>Sordariomycetes</taxon>
        <taxon>Xylariomycetidae</taxon>
        <taxon>Xylariales</taxon>
        <taxon>Diatrypaceae</taxon>
        <taxon>Eutypa</taxon>
    </lineage>
</organism>
<keyword evidence="5 6" id="KW-0720">Serine protease</keyword>
<feature type="signal peptide" evidence="8">
    <location>
        <begin position="1"/>
        <end position="19"/>
    </location>
</feature>
<dbReference type="OMA" id="DWTVNDI"/>
<dbReference type="HOGENOM" id="CLU_011263_1_4_1"/>
<evidence type="ECO:0000259" key="10">
    <source>
        <dbReference type="Pfam" id="PF05922"/>
    </source>
</evidence>
<evidence type="ECO:0000256" key="6">
    <source>
        <dbReference type="PROSITE-ProRule" id="PRU01240"/>
    </source>
</evidence>
<dbReference type="Proteomes" id="UP000012174">
    <property type="component" value="Unassembled WGS sequence"/>
</dbReference>
<keyword evidence="4 6" id="KW-0378">Hydrolase</keyword>
<dbReference type="GO" id="GO:0004252">
    <property type="term" value="F:serine-type endopeptidase activity"/>
    <property type="evidence" value="ECO:0007669"/>
    <property type="project" value="UniProtKB-UniRule"/>
</dbReference>
<dbReference type="PRINTS" id="PR00723">
    <property type="entry name" value="SUBTILISIN"/>
</dbReference>
<dbReference type="PROSITE" id="PS00136">
    <property type="entry name" value="SUBTILASE_ASP"/>
    <property type="match status" value="1"/>
</dbReference>
<dbReference type="GO" id="GO:0006508">
    <property type="term" value="P:proteolysis"/>
    <property type="evidence" value="ECO:0007669"/>
    <property type="project" value="UniProtKB-KW"/>
</dbReference>
<dbReference type="KEGG" id="ela:UCREL1_1775"/>
<dbReference type="Pfam" id="PF00082">
    <property type="entry name" value="Peptidase_S8"/>
    <property type="match status" value="1"/>
</dbReference>
<keyword evidence="3 8" id="KW-0732">Signal</keyword>
<feature type="active site" description="Charge relay system" evidence="6">
    <location>
        <position position="353"/>
    </location>
</feature>
<dbReference type="AlphaFoldDB" id="M7SX73"/>
<dbReference type="InterPro" id="IPR036852">
    <property type="entry name" value="Peptidase_S8/S53_dom_sf"/>
</dbReference>
<dbReference type="InterPro" id="IPR023827">
    <property type="entry name" value="Peptidase_S8_Asp-AS"/>
</dbReference>
<dbReference type="Gene3D" id="3.40.50.200">
    <property type="entry name" value="Peptidase S8/S53 domain"/>
    <property type="match status" value="1"/>
</dbReference>
<dbReference type="SUPFAM" id="SSF52743">
    <property type="entry name" value="Subtilisin-like"/>
    <property type="match status" value="1"/>
</dbReference>
<dbReference type="FunFam" id="3.40.50.200:FF:000007">
    <property type="entry name" value="Subtilisin-like serine protease"/>
    <property type="match status" value="1"/>
</dbReference>
<keyword evidence="12" id="KW-1185">Reference proteome</keyword>
<dbReference type="PANTHER" id="PTHR43806:SF58">
    <property type="entry name" value="ALKALINE PROTEASE 1-RELATED"/>
    <property type="match status" value="1"/>
</dbReference>
<evidence type="ECO:0000256" key="5">
    <source>
        <dbReference type="ARBA" id="ARBA00022825"/>
    </source>
</evidence>